<evidence type="ECO:0000256" key="1">
    <source>
        <dbReference type="SAM" id="MobiDB-lite"/>
    </source>
</evidence>
<evidence type="ECO:0000313" key="3">
    <source>
        <dbReference type="Proteomes" id="UP000799771"/>
    </source>
</evidence>
<dbReference type="EMBL" id="ML977513">
    <property type="protein sequence ID" value="KAF2126349.1"/>
    <property type="molecule type" value="Genomic_DNA"/>
</dbReference>
<dbReference type="RefSeq" id="XP_033520741.1">
    <property type="nucleotide sequence ID" value="XM_033673388.1"/>
</dbReference>
<proteinExistence type="predicted"/>
<gene>
    <name evidence="2" type="ORF">P153DRAFT_75916</name>
</gene>
<feature type="region of interest" description="Disordered" evidence="1">
    <location>
        <begin position="39"/>
        <end position="71"/>
    </location>
</feature>
<accession>A0A6A6A398</accession>
<organism evidence="2 3">
    <name type="scientific">Dothidotthia symphoricarpi CBS 119687</name>
    <dbReference type="NCBI Taxonomy" id="1392245"/>
    <lineage>
        <taxon>Eukaryota</taxon>
        <taxon>Fungi</taxon>
        <taxon>Dikarya</taxon>
        <taxon>Ascomycota</taxon>
        <taxon>Pezizomycotina</taxon>
        <taxon>Dothideomycetes</taxon>
        <taxon>Pleosporomycetidae</taxon>
        <taxon>Pleosporales</taxon>
        <taxon>Dothidotthiaceae</taxon>
        <taxon>Dothidotthia</taxon>
    </lineage>
</organism>
<dbReference type="OrthoDB" id="3942886at2759"/>
<dbReference type="GeneID" id="54413820"/>
<evidence type="ECO:0000313" key="2">
    <source>
        <dbReference type="EMBL" id="KAF2126349.1"/>
    </source>
</evidence>
<name>A0A6A6A398_9PLEO</name>
<reference evidence="2" key="1">
    <citation type="journal article" date="2020" name="Stud. Mycol.">
        <title>101 Dothideomycetes genomes: a test case for predicting lifestyles and emergence of pathogens.</title>
        <authorList>
            <person name="Haridas S."/>
            <person name="Albert R."/>
            <person name="Binder M."/>
            <person name="Bloem J."/>
            <person name="Labutti K."/>
            <person name="Salamov A."/>
            <person name="Andreopoulos B."/>
            <person name="Baker S."/>
            <person name="Barry K."/>
            <person name="Bills G."/>
            <person name="Bluhm B."/>
            <person name="Cannon C."/>
            <person name="Castanera R."/>
            <person name="Culley D."/>
            <person name="Daum C."/>
            <person name="Ezra D."/>
            <person name="Gonzalez J."/>
            <person name="Henrissat B."/>
            <person name="Kuo A."/>
            <person name="Liang C."/>
            <person name="Lipzen A."/>
            <person name="Lutzoni F."/>
            <person name="Magnuson J."/>
            <person name="Mondo S."/>
            <person name="Nolan M."/>
            <person name="Ohm R."/>
            <person name="Pangilinan J."/>
            <person name="Park H.-J."/>
            <person name="Ramirez L."/>
            <person name="Alfaro M."/>
            <person name="Sun H."/>
            <person name="Tritt A."/>
            <person name="Yoshinaga Y."/>
            <person name="Zwiers L.-H."/>
            <person name="Turgeon B."/>
            <person name="Goodwin S."/>
            <person name="Spatafora J."/>
            <person name="Crous P."/>
            <person name="Grigoriev I."/>
        </authorList>
    </citation>
    <scope>NUCLEOTIDE SEQUENCE</scope>
    <source>
        <strain evidence="2">CBS 119687</strain>
    </source>
</reference>
<dbReference type="Proteomes" id="UP000799771">
    <property type="component" value="Unassembled WGS sequence"/>
</dbReference>
<dbReference type="AlphaFoldDB" id="A0A6A6A398"/>
<protein>
    <submittedName>
        <fullName evidence="2">Uncharacterized protein</fullName>
    </submittedName>
</protein>
<sequence length="161" mass="18172">MPPHIRSTIYTEMWATSNGVSQLFKALVLVSAFMTSSRDQPQYQEKDPKIHQPAYPQSTSPRLSHEPNQNDHLYSIPRPIYPWTSPPASLPGPYDTRYYPLPTIRRHSYDPSTTTPDEISTVSFTRRISINSISACESILNGTTATSSEGWRRTQWTVSGG</sequence>
<keyword evidence="3" id="KW-1185">Reference proteome</keyword>